<dbReference type="KEGG" id="egt:105973091"/>
<protein>
    <recommendedName>
        <fullName evidence="15">Cytochrome P450</fullName>
    </recommendedName>
</protein>
<evidence type="ECO:0000256" key="3">
    <source>
        <dbReference type="ARBA" id="ARBA00010617"/>
    </source>
</evidence>
<comment type="similarity">
    <text evidence="3 11">Belongs to the cytochrome P450 family.</text>
</comment>
<evidence type="ECO:0000256" key="11">
    <source>
        <dbReference type="RuleBase" id="RU000461"/>
    </source>
</evidence>
<dbReference type="CDD" id="cd11072">
    <property type="entry name" value="CYP71-like"/>
    <property type="match status" value="1"/>
</dbReference>
<feature type="signal peptide" evidence="12">
    <location>
        <begin position="1"/>
        <end position="16"/>
    </location>
</feature>
<dbReference type="FunFam" id="1.10.630.10:FF:000011">
    <property type="entry name" value="Cytochrome P450 83B1"/>
    <property type="match status" value="1"/>
</dbReference>
<gene>
    <name evidence="13" type="ORF">MIMGU_mgv1a005167mg</name>
</gene>
<dbReference type="GO" id="GO:0016709">
    <property type="term" value="F:oxidoreductase activity, acting on paired donors, with incorporation or reduction of molecular oxygen, NAD(P)H as one donor, and incorporation of one atom of oxygen"/>
    <property type="evidence" value="ECO:0000318"/>
    <property type="project" value="GO_Central"/>
</dbReference>
<dbReference type="GO" id="GO:0005506">
    <property type="term" value="F:iron ion binding"/>
    <property type="evidence" value="ECO:0007669"/>
    <property type="project" value="InterPro"/>
</dbReference>
<evidence type="ECO:0000313" key="13">
    <source>
        <dbReference type="EMBL" id="EYU24037.1"/>
    </source>
</evidence>
<evidence type="ECO:0000256" key="2">
    <source>
        <dbReference type="ARBA" id="ARBA00004167"/>
    </source>
</evidence>
<dbReference type="InterPro" id="IPR017972">
    <property type="entry name" value="Cyt_P450_CS"/>
</dbReference>
<evidence type="ECO:0000313" key="14">
    <source>
        <dbReference type="Proteomes" id="UP000030748"/>
    </source>
</evidence>
<keyword evidence="5 10" id="KW-0479">Metal-binding</keyword>
<dbReference type="EMBL" id="KI632147">
    <property type="protein sequence ID" value="EYU24037.1"/>
    <property type="molecule type" value="Genomic_DNA"/>
</dbReference>
<dbReference type="STRING" id="4155.A0A022Q5V4"/>
<evidence type="ECO:0000256" key="8">
    <source>
        <dbReference type="ARBA" id="ARBA00023033"/>
    </source>
</evidence>
<keyword evidence="7 10" id="KW-0408">Iron</keyword>
<evidence type="ECO:0000256" key="9">
    <source>
        <dbReference type="ARBA" id="ARBA00023136"/>
    </source>
</evidence>
<dbReference type="InterPro" id="IPR001128">
    <property type="entry name" value="Cyt_P450"/>
</dbReference>
<dbReference type="Pfam" id="PF00067">
    <property type="entry name" value="p450"/>
    <property type="match status" value="1"/>
</dbReference>
<dbReference type="eggNOG" id="KOG0156">
    <property type="taxonomic scope" value="Eukaryota"/>
</dbReference>
<feature type="chain" id="PRO_5001504009" description="Cytochrome P450" evidence="12">
    <location>
        <begin position="17"/>
        <end position="494"/>
    </location>
</feature>
<evidence type="ECO:0000256" key="4">
    <source>
        <dbReference type="ARBA" id="ARBA00022617"/>
    </source>
</evidence>
<dbReference type="Gene3D" id="1.10.630.10">
    <property type="entry name" value="Cytochrome P450"/>
    <property type="match status" value="1"/>
</dbReference>
<keyword evidence="12" id="KW-0732">Signal</keyword>
<dbReference type="PRINTS" id="PR00385">
    <property type="entry name" value="P450"/>
</dbReference>
<dbReference type="PROSITE" id="PS00086">
    <property type="entry name" value="CYTOCHROME_P450"/>
    <property type="match status" value="1"/>
</dbReference>
<keyword evidence="9" id="KW-0472">Membrane</keyword>
<evidence type="ECO:0000256" key="10">
    <source>
        <dbReference type="PIRSR" id="PIRSR602401-1"/>
    </source>
</evidence>
<comment type="subcellular location">
    <subcellularLocation>
        <location evidence="2">Membrane</location>
        <topology evidence="2">Single-pass membrane protein</topology>
    </subcellularLocation>
</comment>
<dbReference type="SUPFAM" id="SSF48264">
    <property type="entry name" value="Cytochrome P450"/>
    <property type="match status" value="1"/>
</dbReference>
<dbReference type="PANTHER" id="PTHR47943">
    <property type="entry name" value="CYTOCHROME P450 93A3-LIKE"/>
    <property type="match status" value="1"/>
</dbReference>
<keyword evidence="6 11" id="KW-0560">Oxidoreductase</keyword>
<organism evidence="13 14">
    <name type="scientific">Erythranthe guttata</name>
    <name type="common">Yellow monkey flower</name>
    <name type="synonym">Mimulus guttatus</name>
    <dbReference type="NCBI Taxonomy" id="4155"/>
    <lineage>
        <taxon>Eukaryota</taxon>
        <taxon>Viridiplantae</taxon>
        <taxon>Streptophyta</taxon>
        <taxon>Embryophyta</taxon>
        <taxon>Tracheophyta</taxon>
        <taxon>Spermatophyta</taxon>
        <taxon>Magnoliopsida</taxon>
        <taxon>eudicotyledons</taxon>
        <taxon>Gunneridae</taxon>
        <taxon>Pentapetalae</taxon>
        <taxon>asterids</taxon>
        <taxon>lamiids</taxon>
        <taxon>Lamiales</taxon>
        <taxon>Phrymaceae</taxon>
        <taxon>Erythranthe</taxon>
    </lineage>
</organism>
<evidence type="ECO:0000256" key="12">
    <source>
        <dbReference type="SAM" id="SignalP"/>
    </source>
</evidence>
<evidence type="ECO:0000256" key="6">
    <source>
        <dbReference type="ARBA" id="ARBA00023002"/>
    </source>
</evidence>
<dbReference type="OrthoDB" id="2789670at2759"/>
<dbReference type="GO" id="GO:0020037">
    <property type="term" value="F:heme binding"/>
    <property type="evidence" value="ECO:0007669"/>
    <property type="project" value="InterPro"/>
</dbReference>
<dbReference type="OMA" id="LYMAREQ"/>
<dbReference type="InterPro" id="IPR002401">
    <property type="entry name" value="Cyt_P450_E_grp-I"/>
</dbReference>
<keyword evidence="4 10" id="KW-0349">Heme</keyword>
<dbReference type="PRINTS" id="PR00463">
    <property type="entry name" value="EP450I"/>
</dbReference>
<keyword evidence="8 11" id="KW-0503">Monooxygenase</keyword>
<feature type="binding site" description="axial binding residue" evidence="10">
    <location>
        <position position="434"/>
    </location>
    <ligand>
        <name>heme</name>
        <dbReference type="ChEBI" id="CHEBI:30413"/>
    </ligand>
    <ligandPart>
        <name>Fe</name>
        <dbReference type="ChEBI" id="CHEBI:18248"/>
    </ligandPart>
</feature>
<evidence type="ECO:0008006" key="15">
    <source>
        <dbReference type="Google" id="ProtNLM"/>
    </source>
</evidence>
<dbReference type="Proteomes" id="UP000030748">
    <property type="component" value="Unassembled WGS sequence"/>
</dbReference>
<sequence length="494" mass="55858">MAWIWIVLSMIMFVYLLQQLKKKNQNIPPGPIGIPILGHLHLLGKNPHQNLHRLARKHGPIMGLRLGFVPAVVVSSPAAAELVLKTHDLVFASRPKSAAAEYMSYQQKNIVFGPYGPYWRDMRKLCTLELLSSLRISQFQALRAAELCLLVDSLKQAAELGEIVDLSARVSGVNGDMNCLMIFGRKYADKDFDDKGFKDVFMEAMEISAKFNLADYFPYIGVLDLQGMNRRMKELSNIFDGFLEQIIDEHLQEKPEKEETKDFVDTMMAIMDSGEAGFEFDRRHVKAVLLDLLIAGMDTSSTAVEWAISELIRHPRVMKKLQNELESTVGIDRTVEESHLDNLEYLDLVVKETLRLHPVAPLLIPHESMEDCTIDGYHIPKKSRAIVNVWAIGRDPSVWAHPETFSPERFSGSDIDLRGRDFQLLPFGSGRRSCPALQLGLVLVKLVLAQLVHCFDWELPNGMLPSDLDMSEHFGIVTSRAEHIMAIPKYRLIA</sequence>
<dbReference type="PANTHER" id="PTHR47943:SF2">
    <property type="entry name" value="CYTOCHROME P450"/>
    <property type="match status" value="1"/>
</dbReference>
<name>A0A022Q5V4_ERYGU</name>
<dbReference type="InterPro" id="IPR036396">
    <property type="entry name" value="Cyt_P450_sf"/>
</dbReference>
<dbReference type="AlphaFoldDB" id="A0A022Q5V4"/>
<proteinExistence type="inferred from homology"/>
<accession>A0A022Q5V4</accession>
<reference evidence="13 14" key="1">
    <citation type="journal article" date="2013" name="Proc. Natl. Acad. Sci. U.S.A.">
        <title>Fine-scale variation in meiotic recombination in Mimulus inferred from population shotgun sequencing.</title>
        <authorList>
            <person name="Hellsten U."/>
            <person name="Wright K.M."/>
            <person name="Jenkins J."/>
            <person name="Shu S."/>
            <person name="Yuan Y."/>
            <person name="Wessler S.R."/>
            <person name="Schmutz J."/>
            <person name="Willis J.H."/>
            <person name="Rokhsar D.S."/>
        </authorList>
    </citation>
    <scope>NUCLEOTIDE SEQUENCE [LARGE SCALE GENOMIC DNA]</scope>
    <source>
        <strain evidence="14">cv. DUN x IM62</strain>
    </source>
</reference>
<keyword evidence="14" id="KW-1185">Reference proteome</keyword>
<dbReference type="GO" id="GO:0016020">
    <property type="term" value="C:membrane"/>
    <property type="evidence" value="ECO:0000318"/>
    <property type="project" value="GO_Central"/>
</dbReference>
<dbReference type="PhylomeDB" id="A0A022Q5V4"/>
<evidence type="ECO:0000256" key="5">
    <source>
        <dbReference type="ARBA" id="ARBA00022723"/>
    </source>
</evidence>
<evidence type="ECO:0000256" key="7">
    <source>
        <dbReference type="ARBA" id="ARBA00023004"/>
    </source>
</evidence>
<comment type="cofactor">
    <cofactor evidence="1 10">
        <name>heme</name>
        <dbReference type="ChEBI" id="CHEBI:30413"/>
    </cofactor>
</comment>
<evidence type="ECO:0000256" key="1">
    <source>
        <dbReference type="ARBA" id="ARBA00001971"/>
    </source>
</evidence>